<name>A0A0L6JNF3_9FIRM</name>
<dbReference type="InterPro" id="IPR050130">
    <property type="entry name" value="ClpA_ClpB"/>
</dbReference>
<dbReference type="OrthoDB" id="9803641at2"/>
<dbReference type="SUPFAM" id="SSF81923">
    <property type="entry name" value="Double Clp-N motif"/>
    <property type="match status" value="1"/>
</dbReference>
<dbReference type="Pfam" id="PF10431">
    <property type="entry name" value="ClpB_D2-small"/>
    <property type="match status" value="1"/>
</dbReference>
<dbReference type="Gene3D" id="1.10.1780.10">
    <property type="entry name" value="Clp, N-terminal domain"/>
    <property type="match status" value="1"/>
</dbReference>
<dbReference type="STRING" id="398512.Bccel_2555"/>
<comment type="similarity">
    <text evidence="2 10">Belongs to the ClpA/ClpB family.</text>
</comment>
<dbReference type="InterPro" id="IPR041546">
    <property type="entry name" value="ClpA/ClpB_AAA_lid"/>
</dbReference>
<accession>A0A0L6JNF3</accession>
<dbReference type="Pfam" id="PF07724">
    <property type="entry name" value="AAA_2"/>
    <property type="match status" value="1"/>
</dbReference>
<comment type="subcellular location">
    <subcellularLocation>
        <location evidence="1 11">Cytoplasm</location>
    </subcellularLocation>
</comment>
<sequence length="863" mass="97776">MNMDSFTEKVQAAVSAAQDIAVRMGHQQVDGEHIHLALIMQEDGLIPKLIGYMGQDIRLYAKDIEIELEKLPKVYGSGASGMYATRRFNEILIHARDEAKRFNDDYTSVEHIYMALLKEKNSPSQAIFRRFMITLEKFMAALGKVRSNQRITSKNPEETYEALKRFGRDLVELARSGKLDPVIGRDAEIRRAIRILSRRTKNNPVLIGEPGVGKTAVVEGLAQRILKGDVPEGLKDKTIFALDMGSLIAGAKYRGEFEERLKAVLNDVNKSNGRIILFIDELHNIVGAGKAEGAMDAGNILKPMLARGELHCIGATTLDEYRKYIEKDAALERRFQPIVVDQPTVEDTISILRGLKERFEIHHGVRITDSAIIACSVLSNRYISDRFLPDKAIDLMDEAAAMIRTEIDSMPTELDDIQRRIMQLEIERQALKKEDDAISKGRLSGLEKEISSLKDKSDSMKAQWELEKENIKREKNLKEQIEEVKRQIEEAERSYDLDKLAVLKHGRLPELQRSLEEEKVRKKSSEGVLLKEEVTEEEIAEIVSRWTGIPVTRLVENERDKLLNLEELLHNRVIGQDEAVTAVSDAVIRARSGLKDPRRPIGSFIFLGPTGVGKTELAKALSQSLFDSDDNVVRIDMSEYMEKHAVARLIGAPPGYVGYEEGGQLTEAVRRKPYCVILFDEIEKAHPEVFNVLLQLLDDGRLTDSQGRTVDFKNTVVIMTSNLGSQHLLSGIDENGEIDIKAREYVYGELNRHFKPEFLNRVDEIVLFKPLRREEIVKIIDLALADIRRRLDDRRIGLEVSMEAKEFMAQNAYTPVFGARPVKRYMQKFIETEIGKKIISGEVSEGKNIYIDVSDGVLVIRIY</sequence>
<dbReference type="PANTHER" id="PTHR11638">
    <property type="entry name" value="ATP-DEPENDENT CLP PROTEASE"/>
    <property type="match status" value="1"/>
</dbReference>
<dbReference type="CDD" id="cd19499">
    <property type="entry name" value="RecA-like_ClpB_Hsp104-like"/>
    <property type="match status" value="1"/>
</dbReference>
<evidence type="ECO:0000256" key="1">
    <source>
        <dbReference type="ARBA" id="ARBA00004496"/>
    </source>
</evidence>
<dbReference type="InterPro" id="IPR003593">
    <property type="entry name" value="AAA+_ATPase"/>
</dbReference>
<dbReference type="PRINTS" id="PR00300">
    <property type="entry name" value="CLPPROTEASEA"/>
</dbReference>
<dbReference type="Pfam" id="PF17871">
    <property type="entry name" value="AAA_lid_9"/>
    <property type="match status" value="1"/>
</dbReference>
<dbReference type="SUPFAM" id="SSF52540">
    <property type="entry name" value="P-loop containing nucleoside triphosphate hydrolases"/>
    <property type="match status" value="2"/>
</dbReference>
<dbReference type="Pfam" id="PF00004">
    <property type="entry name" value="AAA"/>
    <property type="match status" value="1"/>
</dbReference>
<dbReference type="FunFam" id="3.40.50.300:FF:000025">
    <property type="entry name" value="ATP-dependent Clp protease subunit"/>
    <property type="match status" value="1"/>
</dbReference>
<dbReference type="InterPro" id="IPR017730">
    <property type="entry name" value="Chaperonin_ClpB"/>
</dbReference>
<dbReference type="PROSITE" id="PS51903">
    <property type="entry name" value="CLP_R"/>
    <property type="match status" value="1"/>
</dbReference>
<dbReference type="RefSeq" id="WP_036942557.1">
    <property type="nucleotide sequence ID" value="NZ_JQKC01000019.1"/>
</dbReference>
<keyword evidence="7 10" id="KW-0143">Chaperone</keyword>
<dbReference type="GO" id="GO:0016887">
    <property type="term" value="F:ATP hydrolysis activity"/>
    <property type="evidence" value="ECO:0007669"/>
    <property type="project" value="InterPro"/>
</dbReference>
<evidence type="ECO:0000256" key="11">
    <source>
        <dbReference type="RuleBase" id="RU362034"/>
    </source>
</evidence>
<evidence type="ECO:0000256" key="10">
    <source>
        <dbReference type="RuleBase" id="RU004432"/>
    </source>
</evidence>
<dbReference type="InterPro" id="IPR028299">
    <property type="entry name" value="ClpA/B_CS2"/>
</dbReference>
<dbReference type="Gene3D" id="3.40.50.300">
    <property type="entry name" value="P-loop containing nucleotide triphosphate hydrolases"/>
    <property type="match status" value="3"/>
</dbReference>
<evidence type="ECO:0000256" key="8">
    <source>
        <dbReference type="ARBA" id="ARBA00026057"/>
    </source>
</evidence>
<evidence type="ECO:0000313" key="14">
    <source>
        <dbReference type="Proteomes" id="UP000036923"/>
    </source>
</evidence>
<keyword evidence="4 10" id="KW-0547">Nucleotide-binding</keyword>
<reference evidence="14" key="1">
    <citation type="submission" date="2015-07" db="EMBL/GenBank/DDBJ databases">
        <title>Near-Complete Genome Sequence of the Cellulolytic Bacterium Bacteroides (Pseudobacteroides) cellulosolvens ATCC 35603.</title>
        <authorList>
            <person name="Dassa B."/>
            <person name="Utturkar S.M."/>
            <person name="Klingeman D.M."/>
            <person name="Hurt R.A."/>
            <person name="Keller M."/>
            <person name="Xu J."/>
            <person name="Reddy Y.H.K."/>
            <person name="Borovok I."/>
            <person name="Grinberg I.R."/>
            <person name="Lamed R."/>
            <person name="Zhivin O."/>
            <person name="Bayer E.A."/>
            <person name="Brown S.D."/>
        </authorList>
    </citation>
    <scope>NUCLEOTIDE SEQUENCE [LARGE SCALE GENOMIC DNA]</scope>
    <source>
        <strain evidence="14">DSM 2933</strain>
    </source>
</reference>
<dbReference type="FunFam" id="3.40.50.300:FF:000120">
    <property type="entry name" value="ATP-dependent chaperone ClpB"/>
    <property type="match status" value="1"/>
</dbReference>
<proteinExistence type="inferred from homology"/>
<dbReference type="Proteomes" id="UP000036923">
    <property type="component" value="Unassembled WGS sequence"/>
</dbReference>
<organism evidence="13 14">
    <name type="scientific">Pseudobacteroides cellulosolvens ATCC 35603 = DSM 2933</name>
    <dbReference type="NCBI Taxonomy" id="398512"/>
    <lineage>
        <taxon>Bacteria</taxon>
        <taxon>Bacillati</taxon>
        <taxon>Bacillota</taxon>
        <taxon>Clostridia</taxon>
        <taxon>Eubacteriales</taxon>
        <taxon>Oscillospiraceae</taxon>
        <taxon>Pseudobacteroides</taxon>
    </lineage>
</organism>
<dbReference type="AlphaFoldDB" id="A0A0L6JNF3"/>
<gene>
    <name evidence="11" type="primary">clpB</name>
    <name evidence="13" type="ORF">Bccel_2555</name>
</gene>
<dbReference type="SMART" id="SM01086">
    <property type="entry name" value="ClpB_D2-small"/>
    <property type="match status" value="1"/>
</dbReference>
<evidence type="ECO:0000256" key="5">
    <source>
        <dbReference type="ARBA" id="ARBA00022840"/>
    </source>
</evidence>
<feature type="coiled-coil region" evidence="11">
    <location>
        <begin position="414"/>
        <end position="501"/>
    </location>
</feature>
<dbReference type="PATRIC" id="fig|398512.5.peg.2663"/>
<dbReference type="GO" id="GO:0042026">
    <property type="term" value="P:protein refolding"/>
    <property type="evidence" value="ECO:0007669"/>
    <property type="project" value="UniProtKB-UniRule"/>
</dbReference>
<keyword evidence="11" id="KW-0963">Cytoplasm</keyword>
<protein>
    <recommendedName>
        <fullName evidence="11">Chaperone protein ClpB</fullName>
    </recommendedName>
</protein>
<dbReference type="InterPro" id="IPR036628">
    <property type="entry name" value="Clp_N_dom_sf"/>
</dbReference>
<dbReference type="GO" id="GO:0034605">
    <property type="term" value="P:cellular response to heat"/>
    <property type="evidence" value="ECO:0007669"/>
    <property type="project" value="TreeGrafter"/>
</dbReference>
<comment type="function">
    <text evidence="11">Part of a stress-induced multi-chaperone system, it is involved in the recovery of the cell from heat-induced damage, in cooperation with DnaK, DnaJ and GrpE.</text>
</comment>
<comment type="caution">
    <text evidence="13">The sequence shown here is derived from an EMBL/GenBank/DDBJ whole genome shotgun (WGS) entry which is preliminary data.</text>
</comment>
<dbReference type="InterPro" id="IPR003959">
    <property type="entry name" value="ATPase_AAA_core"/>
</dbReference>
<evidence type="ECO:0000256" key="7">
    <source>
        <dbReference type="ARBA" id="ARBA00023186"/>
    </source>
</evidence>
<dbReference type="EMBL" id="LGTC01000001">
    <property type="protein sequence ID" value="KNY27284.1"/>
    <property type="molecule type" value="Genomic_DNA"/>
</dbReference>
<comment type="subunit">
    <text evidence="11">Homohexamer; The oligomerization is ATP-dependent.</text>
</comment>
<dbReference type="PROSITE" id="PS00870">
    <property type="entry name" value="CLPAB_1"/>
    <property type="match status" value="1"/>
</dbReference>
<dbReference type="InterPro" id="IPR004176">
    <property type="entry name" value="Clp_R_N"/>
</dbReference>
<dbReference type="Pfam" id="PF02861">
    <property type="entry name" value="Clp_N"/>
    <property type="match status" value="1"/>
</dbReference>
<evidence type="ECO:0000259" key="12">
    <source>
        <dbReference type="PROSITE" id="PS51903"/>
    </source>
</evidence>
<keyword evidence="3 9" id="KW-0677">Repeat</keyword>
<dbReference type="InterPro" id="IPR019489">
    <property type="entry name" value="Clp_ATPase_C"/>
</dbReference>
<dbReference type="GO" id="GO:0005524">
    <property type="term" value="F:ATP binding"/>
    <property type="evidence" value="ECO:0007669"/>
    <property type="project" value="UniProtKB-UniRule"/>
</dbReference>
<dbReference type="FunFam" id="3.40.50.300:FF:000010">
    <property type="entry name" value="Chaperone clpB 1, putative"/>
    <property type="match status" value="1"/>
</dbReference>
<keyword evidence="11" id="KW-0346">Stress response</keyword>
<evidence type="ECO:0000256" key="6">
    <source>
        <dbReference type="ARBA" id="ARBA00023054"/>
    </source>
</evidence>
<dbReference type="InterPro" id="IPR001270">
    <property type="entry name" value="ClpA/B"/>
</dbReference>
<dbReference type="NCBIfam" id="TIGR03346">
    <property type="entry name" value="chaperone_ClpB"/>
    <property type="match status" value="1"/>
</dbReference>
<evidence type="ECO:0000256" key="3">
    <source>
        <dbReference type="ARBA" id="ARBA00022737"/>
    </source>
</evidence>
<evidence type="ECO:0000256" key="9">
    <source>
        <dbReference type="PROSITE-ProRule" id="PRU01251"/>
    </source>
</evidence>
<evidence type="ECO:0000256" key="2">
    <source>
        <dbReference type="ARBA" id="ARBA00008675"/>
    </source>
</evidence>
<dbReference type="InterPro" id="IPR027417">
    <property type="entry name" value="P-loop_NTPase"/>
</dbReference>
<dbReference type="SMART" id="SM00382">
    <property type="entry name" value="AAA"/>
    <property type="match status" value="2"/>
</dbReference>
<dbReference type="PANTHER" id="PTHR11638:SF18">
    <property type="entry name" value="HEAT SHOCK PROTEIN 104"/>
    <property type="match status" value="1"/>
</dbReference>
<dbReference type="GO" id="GO:0005737">
    <property type="term" value="C:cytoplasm"/>
    <property type="evidence" value="ECO:0007669"/>
    <property type="project" value="UniProtKB-SubCell"/>
</dbReference>
<dbReference type="PROSITE" id="PS00871">
    <property type="entry name" value="CLPAB_2"/>
    <property type="match status" value="1"/>
</dbReference>
<feature type="domain" description="Clp R" evidence="12">
    <location>
        <begin position="3"/>
        <end position="148"/>
    </location>
</feature>
<keyword evidence="5 10" id="KW-0067">ATP-binding</keyword>
<keyword evidence="14" id="KW-1185">Reference proteome</keyword>
<dbReference type="CDD" id="cd00009">
    <property type="entry name" value="AAA"/>
    <property type="match status" value="1"/>
</dbReference>
<dbReference type="InterPro" id="IPR018368">
    <property type="entry name" value="ClpA/B_CS1"/>
</dbReference>
<dbReference type="Gene3D" id="1.10.8.60">
    <property type="match status" value="1"/>
</dbReference>
<evidence type="ECO:0000256" key="4">
    <source>
        <dbReference type="ARBA" id="ARBA00022741"/>
    </source>
</evidence>
<keyword evidence="6 11" id="KW-0175">Coiled coil</keyword>
<evidence type="ECO:0000313" key="13">
    <source>
        <dbReference type="EMBL" id="KNY27284.1"/>
    </source>
</evidence>
<dbReference type="eggNOG" id="COG0542">
    <property type="taxonomic scope" value="Bacteria"/>
</dbReference>
<comment type="subunit">
    <text evidence="8">Homohexamer. The oligomerization is ATP-dependent.</text>
</comment>